<keyword evidence="1" id="KW-0812">Transmembrane</keyword>
<dbReference type="AlphaFoldDB" id="A0A0A9HMH2"/>
<sequence>MCSISQTVYVAFVSCSMPFFFQNMFQPKRRLVPNCFPCL</sequence>
<reference evidence="2" key="1">
    <citation type="submission" date="2014-09" db="EMBL/GenBank/DDBJ databases">
        <authorList>
            <person name="Magalhaes I.L.F."/>
            <person name="Oliveira U."/>
            <person name="Santos F.R."/>
            <person name="Vidigal T.H.D.A."/>
            <person name="Brescovit A.D."/>
            <person name="Santos A.J."/>
        </authorList>
    </citation>
    <scope>NUCLEOTIDE SEQUENCE</scope>
    <source>
        <tissue evidence="2">Shoot tissue taken approximately 20 cm above the soil surface</tissue>
    </source>
</reference>
<keyword evidence="1" id="KW-1133">Transmembrane helix</keyword>
<dbReference type="EMBL" id="GBRH01159531">
    <property type="protein sequence ID" value="JAE38365.1"/>
    <property type="molecule type" value="Transcribed_RNA"/>
</dbReference>
<name>A0A0A9HMH2_ARUDO</name>
<evidence type="ECO:0000256" key="1">
    <source>
        <dbReference type="SAM" id="Phobius"/>
    </source>
</evidence>
<reference evidence="2" key="2">
    <citation type="journal article" date="2015" name="Data Brief">
        <title>Shoot transcriptome of the giant reed, Arundo donax.</title>
        <authorList>
            <person name="Barrero R.A."/>
            <person name="Guerrero F.D."/>
            <person name="Moolhuijzen P."/>
            <person name="Goolsby J.A."/>
            <person name="Tidwell J."/>
            <person name="Bellgard S.E."/>
            <person name="Bellgard M.I."/>
        </authorList>
    </citation>
    <scope>NUCLEOTIDE SEQUENCE</scope>
    <source>
        <tissue evidence="2">Shoot tissue taken approximately 20 cm above the soil surface</tissue>
    </source>
</reference>
<accession>A0A0A9HMH2</accession>
<feature type="transmembrane region" description="Helical" evidence="1">
    <location>
        <begin position="6"/>
        <end position="25"/>
    </location>
</feature>
<organism evidence="2">
    <name type="scientific">Arundo donax</name>
    <name type="common">Giant reed</name>
    <name type="synonym">Donax arundinaceus</name>
    <dbReference type="NCBI Taxonomy" id="35708"/>
    <lineage>
        <taxon>Eukaryota</taxon>
        <taxon>Viridiplantae</taxon>
        <taxon>Streptophyta</taxon>
        <taxon>Embryophyta</taxon>
        <taxon>Tracheophyta</taxon>
        <taxon>Spermatophyta</taxon>
        <taxon>Magnoliopsida</taxon>
        <taxon>Liliopsida</taxon>
        <taxon>Poales</taxon>
        <taxon>Poaceae</taxon>
        <taxon>PACMAD clade</taxon>
        <taxon>Arundinoideae</taxon>
        <taxon>Arundineae</taxon>
        <taxon>Arundo</taxon>
    </lineage>
</organism>
<protein>
    <submittedName>
        <fullName evidence="2">Uncharacterized protein</fullName>
    </submittedName>
</protein>
<keyword evidence="1" id="KW-0472">Membrane</keyword>
<proteinExistence type="predicted"/>
<evidence type="ECO:0000313" key="2">
    <source>
        <dbReference type="EMBL" id="JAE38365.1"/>
    </source>
</evidence>